<dbReference type="Proteomes" id="UP000324800">
    <property type="component" value="Unassembled WGS sequence"/>
</dbReference>
<dbReference type="OrthoDB" id="7699712at2759"/>
<dbReference type="AlphaFoldDB" id="A0A5J4W5F2"/>
<dbReference type="EMBL" id="SNRW01003328">
    <property type="protein sequence ID" value="KAA6390137.1"/>
    <property type="molecule type" value="Genomic_DNA"/>
</dbReference>
<evidence type="ECO:0008006" key="3">
    <source>
        <dbReference type="Google" id="ProtNLM"/>
    </source>
</evidence>
<accession>A0A5J4W5F2</accession>
<reference evidence="1 2" key="1">
    <citation type="submission" date="2019-03" db="EMBL/GenBank/DDBJ databases">
        <title>Single cell metagenomics reveals metabolic interactions within the superorganism composed of flagellate Streblomastix strix and complex community of Bacteroidetes bacteria on its surface.</title>
        <authorList>
            <person name="Treitli S.C."/>
            <person name="Kolisko M."/>
            <person name="Husnik F."/>
            <person name="Keeling P."/>
            <person name="Hampl V."/>
        </authorList>
    </citation>
    <scope>NUCLEOTIDE SEQUENCE [LARGE SCALE GENOMIC DNA]</scope>
    <source>
        <strain evidence="1">ST1C</strain>
    </source>
</reference>
<comment type="caution">
    <text evidence="1">The sequence shown here is derived from an EMBL/GenBank/DDBJ whole genome shotgun (WGS) entry which is preliminary data.</text>
</comment>
<evidence type="ECO:0000313" key="2">
    <source>
        <dbReference type="Proteomes" id="UP000324800"/>
    </source>
</evidence>
<protein>
    <recommendedName>
        <fullName evidence="3">Tyr recombinase domain-containing protein</fullName>
    </recommendedName>
</protein>
<proteinExistence type="predicted"/>
<organism evidence="1 2">
    <name type="scientific">Streblomastix strix</name>
    <dbReference type="NCBI Taxonomy" id="222440"/>
    <lineage>
        <taxon>Eukaryota</taxon>
        <taxon>Metamonada</taxon>
        <taxon>Preaxostyla</taxon>
        <taxon>Oxymonadida</taxon>
        <taxon>Streblomastigidae</taxon>
        <taxon>Streblomastix</taxon>
    </lineage>
</organism>
<sequence length="112" mass="12532">MAVIVAICAARTTELIFMKQSEMIDDMHSFSLKTQTSKAVIRKAGITSPYTGLTIRHAMMTRLRAAGATQAEVNAFARRVIASNAVEIYQNKPIERDLTSMLIVNQKRYLIK</sequence>
<evidence type="ECO:0000313" key="1">
    <source>
        <dbReference type="EMBL" id="KAA6390137.1"/>
    </source>
</evidence>
<gene>
    <name evidence="1" type="ORF">EZS28_014340</name>
</gene>
<name>A0A5J4W5F2_9EUKA</name>